<sequence>PPDLNLNLNLNLSLFVYLSLLELSSQNFNQVKFPLVSLAFFFLVLYFQINIFLCVLCSLIYIWLCNWLSYRAFIRFVSIIWVAYFQLNNDSYPSLTFLV</sequence>
<comment type="caution">
    <text evidence="2">The sequence shown here is derived from an EMBL/GenBank/DDBJ whole genome shotgun (WGS) entry which is preliminary data.</text>
</comment>
<keyword evidence="1" id="KW-1133">Transmembrane helix</keyword>
<keyword evidence="1" id="KW-0812">Transmembrane</keyword>
<gene>
    <name evidence="2" type="ORF">PanWU01x14_078420</name>
</gene>
<accession>A0A2P5DC03</accession>
<evidence type="ECO:0000313" key="3">
    <source>
        <dbReference type="Proteomes" id="UP000237105"/>
    </source>
</evidence>
<dbReference type="Proteomes" id="UP000237105">
    <property type="component" value="Unassembled WGS sequence"/>
</dbReference>
<feature type="transmembrane region" description="Helical" evidence="1">
    <location>
        <begin position="70"/>
        <end position="87"/>
    </location>
</feature>
<dbReference type="AlphaFoldDB" id="A0A2P5DC03"/>
<evidence type="ECO:0000313" key="2">
    <source>
        <dbReference type="EMBL" id="PON70816.1"/>
    </source>
</evidence>
<proteinExistence type="predicted"/>
<reference evidence="3" key="1">
    <citation type="submission" date="2016-06" db="EMBL/GenBank/DDBJ databases">
        <title>Parallel loss of symbiosis genes in relatives of nitrogen-fixing non-legume Parasponia.</title>
        <authorList>
            <person name="Van Velzen R."/>
            <person name="Holmer R."/>
            <person name="Bu F."/>
            <person name="Rutten L."/>
            <person name="Van Zeijl A."/>
            <person name="Liu W."/>
            <person name="Santuari L."/>
            <person name="Cao Q."/>
            <person name="Sharma T."/>
            <person name="Shen D."/>
            <person name="Roswanjaya Y."/>
            <person name="Wardhani T."/>
            <person name="Kalhor M.S."/>
            <person name="Jansen J."/>
            <person name="Van den Hoogen J."/>
            <person name="Gungor B."/>
            <person name="Hartog M."/>
            <person name="Hontelez J."/>
            <person name="Verver J."/>
            <person name="Yang W.-C."/>
            <person name="Schijlen E."/>
            <person name="Repin R."/>
            <person name="Schilthuizen M."/>
            <person name="Schranz E."/>
            <person name="Heidstra R."/>
            <person name="Miyata K."/>
            <person name="Fedorova E."/>
            <person name="Kohlen W."/>
            <person name="Bisseling T."/>
            <person name="Smit S."/>
            <person name="Geurts R."/>
        </authorList>
    </citation>
    <scope>NUCLEOTIDE SEQUENCE [LARGE SCALE GENOMIC DNA]</scope>
    <source>
        <strain evidence="3">cv. WU1-14</strain>
    </source>
</reference>
<name>A0A2P5DC03_PARAD</name>
<keyword evidence="1" id="KW-0472">Membrane</keyword>
<feature type="non-terminal residue" evidence="2">
    <location>
        <position position="1"/>
    </location>
</feature>
<feature type="transmembrane region" description="Helical" evidence="1">
    <location>
        <begin position="35"/>
        <end position="64"/>
    </location>
</feature>
<protein>
    <submittedName>
        <fullName evidence="2">Uncharacterized protein</fullName>
    </submittedName>
</protein>
<organism evidence="2 3">
    <name type="scientific">Parasponia andersonii</name>
    <name type="common">Sponia andersonii</name>
    <dbReference type="NCBI Taxonomy" id="3476"/>
    <lineage>
        <taxon>Eukaryota</taxon>
        <taxon>Viridiplantae</taxon>
        <taxon>Streptophyta</taxon>
        <taxon>Embryophyta</taxon>
        <taxon>Tracheophyta</taxon>
        <taxon>Spermatophyta</taxon>
        <taxon>Magnoliopsida</taxon>
        <taxon>eudicotyledons</taxon>
        <taxon>Gunneridae</taxon>
        <taxon>Pentapetalae</taxon>
        <taxon>rosids</taxon>
        <taxon>fabids</taxon>
        <taxon>Rosales</taxon>
        <taxon>Cannabaceae</taxon>
        <taxon>Parasponia</taxon>
    </lineage>
</organism>
<keyword evidence="3" id="KW-1185">Reference proteome</keyword>
<evidence type="ECO:0000256" key="1">
    <source>
        <dbReference type="SAM" id="Phobius"/>
    </source>
</evidence>
<dbReference type="EMBL" id="JXTB01000048">
    <property type="protein sequence ID" value="PON70816.1"/>
    <property type="molecule type" value="Genomic_DNA"/>
</dbReference>